<dbReference type="HOGENOM" id="CLU_016838_1_0_11"/>
<dbReference type="RefSeq" id="WP_007000342.1">
    <property type="nucleotide sequence ID" value="NZ_JH992955.1"/>
</dbReference>
<dbReference type="PROSITE" id="PS51257">
    <property type="entry name" value="PROKAR_LIPOPROTEIN"/>
    <property type="match status" value="1"/>
</dbReference>
<evidence type="ECO:0000256" key="3">
    <source>
        <dbReference type="ARBA" id="ARBA00022729"/>
    </source>
</evidence>
<gene>
    <name evidence="4" type="ORF">HMPREF9233_00124</name>
</gene>
<protein>
    <recommendedName>
        <fullName evidence="6">Zinc transport system substrate-binding protein</fullName>
    </recommendedName>
</protein>
<proteinExistence type="inferred from homology"/>
<dbReference type="eggNOG" id="COG0803">
    <property type="taxonomic scope" value="Bacteria"/>
</dbReference>
<dbReference type="PATRIC" id="fig|883066.3.peg.126"/>
<keyword evidence="5" id="KW-1185">Reference proteome</keyword>
<dbReference type="InterPro" id="IPR050492">
    <property type="entry name" value="Bact_metal-bind_prot9"/>
</dbReference>
<evidence type="ECO:0008006" key="6">
    <source>
        <dbReference type="Google" id="ProtNLM"/>
    </source>
</evidence>
<sequence>MESVQKPHRFLIVLCCVALGCGACSPGSTSGSPSAAGSSGVSTTPQQEPRIKAVASVYPIAWLIDQIGGEKVEASVLTPQGAEPWGYTYSEADLGALNGADVLFYVAGFQPSLDAAVGQLSAPSVNLEESAKLVHHRGLASNHGDESSEAGRQLDPYFWQDPVRFSLVAEEISQSLTNMDPENSSLYAQNLAQLKTALEGLDTEFSQGLSQCASHAVVSYRAAYAYLTDRYHLNQVAVRGIDPSIDPTQKDLRMVKLGIAEGRPKAIFDEAGKSNPVMTDLAGQTGTQLASLDTITSEPAMADYLAAMRANLESLRGGLGCV</sequence>
<dbReference type="GO" id="GO:0030001">
    <property type="term" value="P:metal ion transport"/>
    <property type="evidence" value="ECO:0007669"/>
    <property type="project" value="InterPro"/>
</dbReference>
<dbReference type="Proteomes" id="UP000009888">
    <property type="component" value="Unassembled WGS sequence"/>
</dbReference>
<dbReference type="GO" id="GO:0046872">
    <property type="term" value="F:metal ion binding"/>
    <property type="evidence" value="ECO:0007669"/>
    <property type="project" value="InterPro"/>
</dbReference>
<evidence type="ECO:0000256" key="1">
    <source>
        <dbReference type="ARBA" id="ARBA00011028"/>
    </source>
</evidence>
<dbReference type="EMBL" id="AGWL01000001">
    <property type="protein sequence ID" value="EKU96036.1"/>
    <property type="molecule type" value="Genomic_DNA"/>
</dbReference>
<evidence type="ECO:0000313" key="4">
    <source>
        <dbReference type="EMBL" id="EKU96036.1"/>
    </source>
</evidence>
<comment type="caution">
    <text evidence="4">The sequence shown here is derived from an EMBL/GenBank/DDBJ whole genome shotgun (WGS) entry which is preliminary data.</text>
</comment>
<organism evidence="4 5">
    <name type="scientific">Actinobaculum massiliense ACS-171-V-Col2</name>
    <dbReference type="NCBI Taxonomy" id="883066"/>
    <lineage>
        <taxon>Bacteria</taxon>
        <taxon>Bacillati</taxon>
        <taxon>Actinomycetota</taxon>
        <taxon>Actinomycetes</taxon>
        <taxon>Actinomycetales</taxon>
        <taxon>Actinomycetaceae</taxon>
        <taxon>Actinobaculum</taxon>
    </lineage>
</organism>
<dbReference type="AlphaFoldDB" id="K9EJJ5"/>
<dbReference type="Pfam" id="PF01297">
    <property type="entry name" value="ZnuA"/>
    <property type="match status" value="1"/>
</dbReference>
<accession>K9EJJ5</accession>
<dbReference type="InterPro" id="IPR006127">
    <property type="entry name" value="ZnuA-like"/>
</dbReference>
<comment type="similarity">
    <text evidence="1">Belongs to the bacterial solute-binding protein 9 family.</text>
</comment>
<keyword evidence="3" id="KW-0732">Signal</keyword>
<evidence type="ECO:0000256" key="2">
    <source>
        <dbReference type="ARBA" id="ARBA00022448"/>
    </source>
</evidence>
<name>K9EJJ5_9ACTO</name>
<dbReference type="Gene3D" id="3.40.50.1980">
    <property type="entry name" value="Nitrogenase molybdenum iron protein domain"/>
    <property type="match status" value="2"/>
</dbReference>
<dbReference type="STRING" id="202789.GCA_001457435_00197"/>
<dbReference type="PANTHER" id="PTHR42953:SF3">
    <property type="entry name" value="HIGH-AFFINITY ZINC UPTAKE SYSTEM PROTEIN ZNUA"/>
    <property type="match status" value="1"/>
</dbReference>
<keyword evidence="2" id="KW-0813">Transport</keyword>
<dbReference type="SUPFAM" id="SSF53807">
    <property type="entry name" value="Helical backbone' metal receptor"/>
    <property type="match status" value="1"/>
</dbReference>
<reference evidence="4 5" key="1">
    <citation type="submission" date="2012-09" db="EMBL/GenBank/DDBJ databases">
        <title>The Genome Sequence of Actinobaculum massiliae ACS-171-V-COL2.</title>
        <authorList>
            <consortium name="The Broad Institute Genome Sequencing Platform"/>
            <person name="Earl A."/>
            <person name="Ward D."/>
            <person name="Feldgarden M."/>
            <person name="Gevers D."/>
            <person name="Saerens B."/>
            <person name="Vaneechoutte M."/>
            <person name="Walker B."/>
            <person name="Young S.K."/>
            <person name="Zeng Q."/>
            <person name="Gargeya S."/>
            <person name="Fitzgerald M."/>
            <person name="Haas B."/>
            <person name="Abouelleil A."/>
            <person name="Alvarado L."/>
            <person name="Arachchi H.M."/>
            <person name="Berlin A."/>
            <person name="Chapman S.B."/>
            <person name="Goldberg J."/>
            <person name="Griggs A."/>
            <person name="Gujja S."/>
            <person name="Hansen M."/>
            <person name="Howarth C."/>
            <person name="Imamovic A."/>
            <person name="Larimer J."/>
            <person name="McCowen C."/>
            <person name="Montmayeur A."/>
            <person name="Murphy C."/>
            <person name="Neiman D."/>
            <person name="Pearson M."/>
            <person name="Priest M."/>
            <person name="Roberts A."/>
            <person name="Saif S."/>
            <person name="Shea T."/>
            <person name="Sisk P."/>
            <person name="Sykes S."/>
            <person name="Wortman J."/>
            <person name="Nusbaum C."/>
            <person name="Birren B."/>
        </authorList>
    </citation>
    <scope>NUCLEOTIDE SEQUENCE [LARGE SCALE GENOMIC DNA]</scope>
    <source>
        <strain evidence="5">ACS-171-V-Col2</strain>
    </source>
</reference>
<evidence type="ECO:0000313" key="5">
    <source>
        <dbReference type="Proteomes" id="UP000009888"/>
    </source>
</evidence>
<dbReference type="PANTHER" id="PTHR42953">
    <property type="entry name" value="HIGH-AFFINITY ZINC UPTAKE SYSTEM PROTEIN ZNUA-RELATED"/>
    <property type="match status" value="1"/>
</dbReference>